<accession>A0A7W8JVH6</accession>
<dbReference type="EMBL" id="JACHFL010000003">
    <property type="protein sequence ID" value="MBB5362718.1"/>
    <property type="molecule type" value="Genomic_DNA"/>
</dbReference>
<keyword evidence="1" id="KW-0732">Signal</keyword>
<proteinExistence type="predicted"/>
<dbReference type="RefSeq" id="WP_184130103.1">
    <property type="nucleotide sequence ID" value="NZ_JACHFL010000003.1"/>
</dbReference>
<gene>
    <name evidence="2" type="ORF">HNQ08_001813</name>
</gene>
<dbReference type="Proteomes" id="UP000552709">
    <property type="component" value="Unassembled WGS sequence"/>
</dbReference>
<evidence type="ECO:0000313" key="3">
    <source>
        <dbReference type="Proteomes" id="UP000552709"/>
    </source>
</evidence>
<feature type="chain" id="PRO_5030668109" description="DUF4382 domain-containing protein" evidence="1">
    <location>
        <begin position="19"/>
        <end position="206"/>
    </location>
</feature>
<evidence type="ECO:0000313" key="2">
    <source>
        <dbReference type="EMBL" id="MBB5362718.1"/>
    </source>
</evidence>
<feature type="signal peptide" evidence="1">
    <location>
        <begin position="1"/>
        <end position="18"/>
    </location>
</feature>
<sequence length="206" mass="21682">MKKMMMAAAAIGMTGLLAGCGSSGSAPDGSGSARIVDLKTEYASSLTPTVQYAGCDSVTNPSDTARKYSTQVVVEFAAVGDIKSVDVKLKGTNTNTYDSAFNKNVPSEQLKTLPNGNYRVIFDANSATGAFLPSSVGTQSIVVTPVEQDPRPVKAVTGQDKVPGGFYTELTINTATANFTIDSRNLRVIPVYRSCTLQNVAQPLKL</sequence>
<name>A0A7W8JVH6_9DEIO</name>
<dbReference type="PROSITE" id="PS51257">
    <property type="entry name" value="PROKAR_LIPOPROTEIN"/>
    <property type="match status" value="1"/>
</dbReference>
<evidence type="ECO:0008006" key="4">
    <source>
        <dbReference type="Google" id="ProtNLM"/>
    </source>
</evidence>
<organism evidence="2 3">
    <name type="scientific">Deinococcus humi</name>
    <dbReference type="NCBI Taxonomy" id="662880"/>
    <lineage>
        <taxon>Bacteria</taxon>
        <taxon>Thermotogati</taxon>
        <taxon>Deinococcota</taxon>
        <taxon>Deinococci</taxon>
        <taxon>Deinococcales</taxon>
        <taxon>Deinococcaceae</taxon>
        <taxon>Deinococcus</taxon>
    </lineage>
</organism>
<keyword evidence="3" id="KW-1185">Reference proteome</keyword>
<evidence type="ECO:0000256" key="1">
    <source>
        <dbReference type="SAM" id="SignalP"/>
    </source>
</evidence>
<comment type="caution">
    <text evidence="2">The sequence shown here is derived from an EMBL/GenBank/DDBJ whole genome shotgun (WGS) entry which is preliminary data.</text>
</comment>
<dbReference type="AlphaFoldDB" id="A0A7W8JVH6"/>
<protein>
    <recommendedName>
        <fullName evidence="4">DUF4382 domain-containing protein</fullName>
    </recommendedName>
</protein>
<reference evidence="2 3" key="1">
    <citation type="submission" date="2020-08" db="EMBL/GenBank/DDBJ databases">
        <title>Genomic Encyclopedia of Type Strains, Phase IV (KMG-IV): sequencing the most valuable type-strain genomes for metagenomic binning, comparative biology and taxonomic classification.</title>
        <authorList>
            <person name="Goeker M."/>
        </authorList>
    </citation>
    <scope>NUCLEOTIDE SEQUENCE [LARGE SCALE GENOMIC DNA]</scope>
    <source>
        <strain evidence="2 3">DSM 27939</strain>
    </source>
</reference>